<reference evidence="1 2" key="1">
    <citation type="submission" date="2014-04" db="EMBL/GenBank/DDBJ databases">
        <authorList>
            <consortium name="DOE Joint Genome Institute"/>
            <person name="Kuo A."/>
            <person name="Kohler A."/>
            <person name="Costa M.D."/>
            <person name="Nagy L.G."/>
            <person name="Floudas D."/>
            <person name="Copeland A."/>
            <person name="Barry K.W."/>
            <person name="Cichocki N."/>
            <person name="Veneault-Fourrey C."/>
            <person name="LaButti K."/>
            <person name="Lindquist E.A."/>
            <person name="Lipzen A."/>
            <person name="Lundell T."/>
            <person name="Morin E."/>
            <person name="Murat C."/>
            <person name="Sun H."/>
            <person name="Tunlid A."/>
            <person name="Henrissat B."/>
            <person name="Grigoriev I.V."/>
            <person name="Hibbett D.S."/>
            <person name="Martin F."/>
            <person name="Nordberg H.P."/>
            <person name="Cantor M.N."/>
            <person name="Hua S.X."/>
        </authorList>
    </citation>
    <scope>NUCLEOTIDE SEQUENCE [LARGE SCALE GENOMIC DNA]</scope>
    <source>
        <strain evidence="1 2">441</strain>
    </source>
</reference>
<gene>
    <name evidence="1" type="ORF">PISMIDRAFT_684740</name>
</gene>
<organism evidence="1 2">
    <name type="scientific">Pisolithus microcarpus 441</name>
    <dbReference type="NCBI Taxonomy" id="765257"/>
    <lineage>
        <taxon>Eukaryota</taxon>
        <taxon>Fungi</taxon>
        <taxon>Dikarya</taxon>
        <taxon>Basidiomycota</taxon>
        <taxon>Agaricomycotina</taxon>
        <taxon>Agaricomycetes</taxon>
        <taxon>Agaricomycetidae</taxon>
        <taxon>Boletales</taxon>
        <taxon>Sclerodermatineae</taxon>
        <taxon>Pisolithaceae</taxon>
        <taxon>Pisolithus</taxon>
    </lineage>
</organism>
<name>A0A0C9YVB0_9AGAM</name>
<dbReference type="Proteomes" id="UP000054018">
    <property type="component" value="Unassembled WGS sequence"/>
</dbReference>
<dbReference type="EMBL" id="KN833816">
    <property type="protein sequence ID" value="KIK17934.1"/>
    <property type="molecule type" value="Genomic_DNA"/>
</dbReference>
<reference evidence="2" key="2">
    <citation type="submission" date="2015-01" db="EMBL/GenBank/DDBJ databases">
        <title>Evolutionary Origins and Diversification of the Mycorrhizal Mutualists.</title>
        <authorList>
            <consortium name="DOE Joint Genome Institute"/>
            <consortium name="Mycorrhizal Genomics Consortium"/>
            <person name="Kohler A."/>
            <person name="Kuo A."/>
            <person name="Nagy L.G."/>
            <person name="Floudas D."/>
            <person name="Copeland A."/>
            <person name="Barry K.W."/>
            <person name="Cichocki N."/>
            <person name="Veneault-Fourrey C."/>
            <person name="LaButti K."/>
            <person name="Lindquist E.A."/>
            <person name="Lipzen A."/>
            <person name="Lundell T."/>
            <person name="Morin E."/>
            <person name="Murat C."/>
            <person name="Riley R."/>
            <person name="Ohm R."/>
            <person name="Sun H."/>
            <person name="Tunlid A."/>
            <person name="Henrissat B."/>
            <person name="Grigoriev I.V."/>
            <person name="Hibbett D.S."/>
            <person name="Martin F."/>
        </authorList>
    </citation>
    <scope>NUCLEOTIDE SEQUENCE [LARGE SCALE GENOMIC DNA]</scope>
    <source>
        <strain evidence="2">441</strain>
    </source>
</reference>
<sequence length="90" mass="9870">MVLKGADHHFSITPACSNPVTTATKGTSWRLPQQSESVQHKGLPHRLHAVEYEINPTMSMEGSDVVDEGLVPDISTETRYLVHGKMSLAD</sequence>
<keyword evidence="2" id="KW-1185">Reference proteome</keyword>
<dbReference type="AlphaFoldDB" id="A0A0C9YVB0"/>
<dbReference type="HOGENOM" id="CLU_2441688_0_0_1"/>
<protein>
    <submittedName>
        <fullName evidence="1">Uncharacterized protein</fullName>
    </submittedName>
</protein>
<proteinExistence type="predicted"/>
<accession>A0A0C9YVB0</accession>
<evidence type="ECO:0000313" key="1">
    <source>
        <dbReference type="EMBL" id="KIK17934.1"/>
    </source>
</evidence>
<evidence type="ECO:0000313" key="2">
    <source>
        <dbReference type="Proteomes" id="UP000054018"/>
    </source>
</evidence>